<dbReference type="EMBL" id="VSSQ01138650">
    <property type="protein sequence ID" value="MPN61690.1"/>
    <property type="molecule type" value="Genomic_DNA"/>
</dbReference>
<dbReference type="GO" id="GO:0005198">
    <property type="term" value="F:structural molecule activity"/>
    <property type="evidence" value="ECO:0007669"/>
    <property type="project" value="InterPro"/>
</dbReference>
<dbReference type="Pfam" id="PF02119">
    <property type="entry name" value="FlgI"/>
    <property type="match status" value="1"/>
</dbReference>
<dbReference type="PANTHER" id="PTHR30381:SF0">
    <property type="entry name" value="FLAGELLAR P-RING PROTEIN"/>
    <property type="match status" value="1"/>
</dbReference>
<gene>
    <name evidence="4" type="primary">flgI_9</name>
    <name evidence="4" type="ORF">SDC9_209432</name>
</gene>
<evidence type="ECO:0000256" key="2">
    <source>
        <dbReference type="ARBA" id="ARBA00004117"/>
    </source>
</evidence>
<reference evidence="4" key="1">
    <citation type="submission" date="2019-08" db="EMBL/GenBank/DDBJ databases">
        <authorList>
            <person name="Kucharzyk K."/>
            <person name="Murdoch R.W."/>
            <person name="Higgins S."/>
            <person name="Loffler F."/>
        </authorList>
    </citation>
    <scope>NUCLEOTIDE SEQUENCE</scope>
</reference>
<evidence type="ECO:0000256" key="3">
    <source>
        <dbReference type="ARBA" id="ARBA00022729"/>
    </source>
</evidence>
<dbReference type="GO" id="GO:0030288">
    <property type="term" value="C:outer membrane-bounded periplasmic space"/>
    <property type="evidence" value="ECO:0007669"/>
    <property type="project" value="InterPro"/>
</dbReference>
<dbReference type="PANTHER" id="PTHR30381">
    <property type="entry name" value="FLAGELLAR P-RING PERIPLASMIC PROTEIN FLGI"/>
    <property type="match status" value="1"/>
</dbReference>
<sequence length="63" mass="6724">MVTPRTTTDVTESKGRVVALPELPTVEKVASALNALGVTPRDMMAIFQAMKQAGALQAELVIR</sequence>
<accession>A0A645JF28</accession>
<name>A0A645JF28_9ZZZZ</name>
<keyword evidence="4" id="KW-0969">Cilium</keyword>
<evidence type="ECO:0000313" key="4">
    <source>
        <dbReference type="EMBL" id="MPN61690.1"/>
    </source>
</evidence>
<comment type="subcellular location">
    <subcellularLocation>
        <location evidence="2">Bacterial flagellum basal body</location>
    </subcellularLocation>
</comment>
<dbReference type="GO" id="GO:0071973">
    <property type="term" value="P:bacterial-type flagellum-dependent cell motility"/>
    <property type="evidence" value="ECO:0007669"/>
    <property type="project" value="InterPro"/>
</dbReference>
<keyword evidence="4" id="KW-0282">Flagellum</keyword>
<protein>
    <submittedName>
        <fullName evidence="4">Flagellar P-ring protein</fullName>
    </submittedName>
</protein>
<evidence type="ECO:0000256" key="1">
    <source>
        <dbReference type="ARBA" id="ARBA00002591"/>
    </source>
</evidence>
<dbReference type="GO" id="GO:0009428">
    <property type="term" value="C:bacterial-type flagellum basal body, distal rod, P ring"/>
    <property type="evidence" value="ECO:0007669"/>
    <property type="project" value="InterPro"/>
</dbReference>
<proteinExistence type="predicted"/>
<organism evidence="4">
    <name type="scientific">bioreactor metagenome</name>
    <dbReference type="NCBI Taxonomy" id="1076179"/>
    <lineage>
        <taxon>unclassified sequences</taxon>
        <taxon>metagenomes</taxon>
        <taxon>ecological metagenomes</taxon>
    </lineage>
</organism>
<comment type="caution">
    <text evidence="4">The sequence shown here is derived from an EMBL/GenBank/DDBJ whole genome shotgun (WGS) entry which is preliminary data.</text>
</comment>
<dbReference type="AlphaFoldDB" id="A0A645JF28"/>
<comment type="function">
    <text evidence="1">Assembles around the rod to form the L-ring and probably protects the motor/basal body from shearing forces during rotation.</text>
</comment>
<keyword evidence="4" id="KW-0966">Cell projection</keyword>
<keyword evidence="3" id="KW-0732">Signal</keyword>
<dbReference type="InterPro" id="IPR001782">
    <property type="entry name" value="Flag_FlgI"/>
</dbReference>